<sequence length="236" mass="26338">MASDPLAAVQQLQSVVTTLAPSLHPQVLPKGVEYGLDLILSLCKTEEQRQTLLALVRSQKPKGDNASKPQVDEENTDEEEEDGDYLEPQVVGIFDVKNRVFAVQKVQWMPEREAVVHEFARFIELQLENPIAAKQVVQHFLEVNGHKPEEVTLAQQCFSAAFALQTLLRAFPRLPIAVGNKVIEIDEDTDVAEVFAPLFVTGKTKKIKNKKAKSTQKQEAAKGKAKQQKSKKRKST</sequence>
<organism evidence="2 3">
    <name type="scientific">Phytophthora oleae</name>
    <dbReference type="NCBI Taxonomy" id="2107226"/>
    <lineage>
        <taxon>Eukaryota</taxon>
        <taxon>Sar</taxon>
        <taxon>Stramenopiles</taxon>
        <taxon>Oomycota</taxon>
        <taxon>Peronosporomycetes</taxon>
        <taxon>Peronosporales</taxon>
        <taxon>Peronosporaceae</taxon>
        <taxon>Phytophthora</taxon>
    </lineage>
</organism>
<proteinExistence type="predicted"/>
<name>A0ABD3G5I5_9STRA</name>
<evidence type="ECO:0000313" key="2">
    <source>
        <dbReference type="EMBL" id="KAL3674430.1"/>
    </source>
</evidence>
<evidence type="ECO:0000313" key="3">
    <source>
        <dbReference type="Proteomes" id="UP001632037"/>
    </source>
</evidence>
<comment type="caution">
    <text evidence="2">The sequence shown here is derived from an EMBL/GenBank/DDBJ whole genome shotgun (WGS) entry which is preliminary data.</text>
</comment>
<feature type="region of interest" description="Disordered" evidence="1">
    <location>
        <begin position="205"/>
        <end position="236"/>
    </location>
</feature>
<feature type="compositionally biased region" description="Basic residues" evidence="1">
    <location>
        <begin position="223"/>
        <end position="236"/>
    </location>
</feature>
<accession>A0ABD3G5I5</accession>
<gene>
    <name evidence="2" type="ORF">V7S43_000383</name>
</gene>
<evidence type="ECO:0000256" key="1">
    <source>
        <dbReference type="SAM" id="MobiDB-lite"/>
    </source>
</evidence>
<dbReference type="AlphaFoldDB" id="A0ABD3G5I5"/>
<reference evidence="2 3" key="1">
    <citation type="submission" date="2024-09" db="EMBL/GenBank/DDBJ databases">
        <title>Genome sequencing and assembly of Phytophthora oleae, isolate VK10A, causative agent of rot of olive drupes.</title>
        <authorList>
            <person name="Conti Taguali S."/>
            <person name="Riolo M."/>
            <person name="La Spada F."/>
            <person name="Cacciola S.O."/>
            <person name="Dionisio G."/>
        </authorList>
    </citation>
    <scope>NUCLEOTIDE SEQUENCE [LARGE SCALE GENOMIC DNA]</scope>
    <source>
        <strain evidence="2 3">VK10A</strain>
    </source>
</reference>
<keyword evidence="3" id="KW-1185">Reference proteome</keyword>
<protein>
    <submittedName>
        <fullName evidence="2">Uncharacterized protein</fullName>
    </submittedName>
</protein>
<feature type="compositionally biased region" description="Acidic residues" evidence="1">
    <location>
        <begin position="72"/>
        <end position="84"/>
    </location>
</feature>
<dbReference type="Proteomes" id="UP001632037">
    <property type="component" value="Unassembled WGS sequence"/>
</dbReference>
<feature type="compositionally biased region" description="Basic residues" evidence="1">
    <location>
        <begin position="205"/>
        <end position="214"/>
    </location>
</feature>
<feature type="region of interest" description="Disordered" evidence="1">
    <location>
        <begin position="56"/>
        <end position="84"/>
    </location>
</feature>
<dbReference type="EMBL" id="JBIMZQ010000001">
    <property type="protein sequence ID" value="KAL3674430.1"/>
    <property type="molecule type" value="Genomic_DNA"/>
</dbReference>